<gene>
    <name evidence="1" type="ORF">SAMN05216368_11296</name>
</gene>
<protein>
    <submittedName>
        <fullName evidence="1">Uncharacterized protein</fullName>
    </submittedName>
</protein>
<sequence>MGFEPKVPPNHRLVRGQLPRKINDFGSLYRLVNHAEFFQVWAKCGMRPSVGVSSTRSLTSTPTMRFGRINTKVNYLSGK</sequence>
<dbReference type="Proteomes" id="UP000199639">
    <property type="component" value="Unassembled WGS sequence"/>
</dbReference>
<name>A0A5E9G209_9MICO</name>
<accession>A0A5E9G209</accession>
<evidence type="ECO:0000313" key="1">
    <source>
        <dbReference type="EMBL" id="SDO21716.1"/>
    </source>
</evidence>
<evidence type="ECO:0000313" key="2">
    <source>
        <dbReference type="Proteomes" id="UP000199639"/>
    </source>
</evidence>
<dbReference type="EMBL" id="FNIB01000012">
    <property type="protein sequence ID" value="SDO21716.1"/>
    <property type="molecule type" value="Genomic_DNA"/>
</dbReference>
<dbReference type="AlphaFoldDB" id="A0A5E9G209"/>
<organism evidence="1 2">
    <name type="scientific">Cryobacterium flavum</name>
    <dbReference type="NCBI Taxonomy" id="1424659"/>
    <lineage>
        <taxon>Bacteria</taxon>
        <taxon>Bacillati</taxon>
        <taxon>Actinomycetota</taxon>
        <taxon>Actinomycetes</taxon>
        <taxon>Micrococcales</taxon>
        <taxon>Microbacteriaceae</taxon>
        <taxon>Cryobacterium</taxon>
    </lineage>
</organism>
<reference evidence="1 2" key="1">
    <citation type="submission" date="2016-10" db="EMBL/GenBank/DDBJ databases">
        <authorList>
            <person name="Varghese N."/>
            <person name="Submissions S."/>
        </authorList>
    </citation>
    <scope>NUCLEOTIDE SEQUENCE [LARGE SCALE GENOMIC DNA]</scope>
    <source>
        <strain evidence="1 2">CGMCC 1.11215</strain>
    </source>
</reference>
<proteinExistence type="predicted"/>